<evidence type="ECO:0000313" key="1">
    <source>
        <dbReference type="EMBL" id="EKX31750.1"/>
    </source>
</evidence>
<dbReference type="PaxDb" id="55529-EKX31750"/>
<dbReference type="GeneID" id="17288474"/>
<organism evidence="1">
    <name type="scientific">Guillardia theta (strain CCMP2712)</name>
    <name type="common">Cryptophyte</name>
    <dbReference type="NCBI Taxonomy" id="905079"/>
    <lineage>
        <taxon>Eukaryota</taxon>
        <taxon>Cryptophyceae</taxon>
        <taxon>Pyrenomonadales</taxon>
        <taxon>Geminigeraceae</taxon>
        <taxon>Guillardia</taxon>
    </lineage>
</organism>
<reference evidence="2" key="3">
    <citation type="submission" date="2015-06" db="UniProtKB">
        <authorList>
            <consortium name="EnsemblProtists"/>
        </authorList>
    </citation>
    <scope>IDENTIFICATION</scope>
</reference>
<accession>L1I7B4</accession>
<evidence type="ECO:0000313" key="3">
    <source>
        <dbReference type="Proteomes" id="UP000011087"/>
    </source>
</evidence>
<dbReference type="RefSeq" id="XP_005818730.1">
    <property type="nucleotide sequence ID" value="XM_005818673.1"/>
</dbReference>
<proteinExistence type="predicted"/>
<dbReference type="Proteomes" id="UP000011087">
    <property type="component" value="Unassembled WGS sequence"/>
</dbReference>
<keyword evidence="3" id="KW-1185">Reference proteome</keyword>
<dbReference type="KEGG" id="gtt:GUITHDRAFT_149099"/>
<evidence type="ECO:0000313" key="2">
    <source>
        <dbReference type="EnsemblProtists" id="EKX31750"/>
    </source>
</evidence>
<dbReference type="EnsemblProtists" id="EKX31750">
    <property type="protein sequence ID" value="EKX31750"/>
    <property type="gene ID" value="GUITHDRAFT_149099"/>
</dbReference>
<protein>
    <submittedName>
        <fullName evidence="1 2">Uncharacterized protein</fullName>
    </submittedName>
</protein>
<reference evidence="3" key="2">
    <citation type="submission" date="2012-11" db="EMBL/GenBank/DDBJ databases">
        <authorList>
            <person name="Kuo A."/>
            <person name="Curtis B.A."/>
            <person name="Tanifuji G."/>
            <person name="Burki F."/>
            <person name="Gruber A."/>
            <person name="Irimia M."/>
            <person name="Maruyama S."/>
            <person name="Arias M.C."/>
            <person name="Ball S.G."/>
            <person name="Gile G.H."/>
            <person name="Hirakawa Y."/>
            <person name="Hopkins J.F."/>
            <person name="Rensing S.A."/>
            <person name="Schmutz J."/>
            <person name="Symeonidi A."/>
            <person name="Elias M."/>
            <person name="Eveleigh R.J."/>
            <person name="Herman E.K."/>
            <person name="Klute M.J."/>
            <person name="Nakayama T."/>
            <person name="Obornik M."/>
            <person name="Reyes-Prieto A."/>
            <person name="Armbrust E.V."/>
            <person name="Aves S.J."/>
            <person name="Beiko R.G."/>
            <person name="Coutinho P."/>
            <person name="Dacks J.B."/>
            <person name="Durnford D.G."/>
            <person name="Fast N.M."/>
            <person name="Green B.R."/>
            <person name="Grisdale C."/>
            <person name="Hempe F."/>
            <person name="Henrissat B."/>
            <person name="Hoppner M.P."/>
            <person name="Ishida K.-I."/>
            <person name="Kim E."/>
            <person name="Koreny L."/>
            <person name="Kroth P.G."/>
            <person name="Liu Y."/>
            <person name="Malik S.-B."/>
            <person name="Maier U.G."/>
            <person name="McRose D."/>
            <person name="Mock T."/>
            <person name="Neilson J.A."/>
            <person name="Onodera N.T."/>
            <person name="Poole A.M."/>
            <person name="Pritham E.J."/>
            <person name="Richards T.A."/>
            <person name="Rocap G."/>
            <person name="Roy S.W."/>
            <person name="Sarai C."/>
            <person name="Schaack S."/>
            <person name="Shirato S."/>
            <person name="Slamovits C.H."/>
            <person name="Spencer D.F."/>
            <person name="Suzuki S."/>
            <person name="Worden A.Z."/>
            <person name="Zauner S."/>
            <person name="Barry K."/>
            <person name="Bell C."/>
            <person name="Bharti A.K."/>
            <person name="Crow J.A."/>
            <person name="Grimwood J."/>
            <person name="Kramer R."/>
            <person name="Lindquist E."/>
            <person name="Lucas S."/>
            <person name="Salamov A."/>
            <person name="McFadden G.I."/>
            <person name="Lane C.E."/>
            <person name="Keeling P.J."/>
            <person name="Gray M.W."/>
            <person name="Grigoriev I.V."/>
            <person name="Archibald J.M."/>
        </authorList>
    </citation>
    <scope>NUCLEOTIDE SEQUENCE</scope>
    <source>
        <strain evidence="3">CCMP2712</strain>
    </source>
</reference>
<dbReference type="HOGENOM" id="CLU_1725789_0_0_1"/>
<reference evidence="1 3" key="1">
    <citation type="journal article" date="2012" name="Nature">
        <title>Algal genomes reveal evolutionary mosaicism and the fate of nucleomorphs.</title>
        <authorList>
            <consortium name="DOE Joint Genome Institute"/>
            <person name="Curtis B.A."/>
            <person name="Tanifuji G."/>
            <person name="Burki F."/>
            <person name="Gruber A."/>
            <person name="Irimia M."/>
            <person name="Maruyama S."/>
            <person name="Arias M.C."/>
            <person name="Ball S.G."/>
            <person name="Gile G.H."/>
            <person name="Hirakawa Y."/>
            <person name="Hopkins J.F."/>
            <person name="Kuo A."/>
            <person name="Rensing S.A."/>
            <person name="Schmutz J."/>
            <person name="Symeonidi A."/>
            <person name="Elias M."/>
            <person name="Eveleigh R.J."/>
            <person name="Herman E.K."/>
            <person name="Klute M.J."/>
            <person name="Nakayama T."/>
            <person name="Obornik M."/>
            <person name="Reyes-Prieto A."/>
            <person name="Armbrust E.V."/>
            <person name="Aves S.J."/>
            <person name="Beiko R.G."/>
            <person name="Coutinho P."/>
            <person name="Dacks J.B."/>
            <person name="Durnford D.G."/>
            <person name="Fast N.M."/>
            <person name="Green B.R."/>
            <person name="Grisdale C.J."/>
            <person name="Hempel F."/>
            <person name="Henrissat B."/>
            <person name="Hoppner M.P."/>
            <person name="Ishida K."/>
            <person name="Kim E."/>
            <person name="Koreny L."/>
            <person name="Kroth P.G."/>
            <person name="Liu Y."/>
            <person name="Malik S.B."/>
            <person name="Maier U.G."/>
            <person name="McRose D."/>
            <person name="Mock T."/>
            <person name="Neilson J.A."/>
            <person name="Onodera N.T."/>
            <person name="Poole A.M."/>
            <person name="Pritham E.J."/>
            <person name="Richards T.A."/>
            <person name="Rocap G."/>
            <person name="Roy S.W."/>
            <person name="Sarai C."/>
            <person name="Schaack S."/>
            <person name="Shirato S."/>
            <person name="Slamovits C.H."/>
            <person name="Spencer D.F."/>
            <person name="Suzuki S."/>
            <person name="Worden A.Z."/>
            <person name="Zauner S."/>
            <person name="Barry K."/>
            <person name="Bell C."/>
            <person name="Bharti A.K."/>
            <person name="Crow J.A."/>
            <person name="Grimwood J."/>
            <person name="Kramer R."/>
            <person name="Lindquist E."/>
            <person name="Lucas S."/>
            <person name="Salamov A."/>
            <person name="McFadden G.I."/>
            <person name="Lane C.E."/>
            <person name="Keeling P.J."/>
            <person name="Gray M.W."/>
            <person name="Grigoriev I.V."/>
            <person name="Archibald J.M."/>
        </authorList>
    </citation>
    <scope>NUCLEOTIDE SEQUENCE</scope>
    <source>
        <strain evidence="1 3">CCMP2712</strain>
    </source>
</reference>
<sequence>MSVNMRKSYNSRDYEGLHLRLDPVESAKLFDYAIDLVERRVPYNFADLLYQPMKAVLPDSGFFEDVPNESSLQVKKVFCSQAFVLALRNSLHNDDLAGALIDESPIQRKKLLWRLISENSRLCTPSDLYHIIRPYCRRVDMDRLRHGHLSYT</sequence>
<name>L1I7B4_GUITC</name>
<gene>
    <name evidence="1" type="ORF">GUITHDRAFT_149099</name>
</gene>
<dbReference type="AlphaFoldDB" id="L1I7B4"/>
<dbReference type="EMBL" id="JH993240">
    <property type="protein sequence ID" value="EKX31750.1"/>
    <property type="molecule type" value="Genomic_DNA"/>
</dbReference>